<evidence type="ECO:0000256" key="3">
    <source>
        <dbReference type="PROSITE-ProRule" id="PRU00023"/>
    </source>
</evidence>
<dbReference type="RefSeq" id="WP_265353466.1">
    <property type="nucleotide sequence ID" value="NZ_JAMQPL010000015.1"/>
</dbReference>
<dbReference type="AlphaFoldDB" id="A0AAW5VRA8"/>
<keyword evidence="1" id="KW-0677">Repeat</keyword>
<evidence type="ECO:0000256" key="4">
    <source>
        <dbReference type="SAM" id="SignalP"/>
    </source>
</evidence>
<dbReference type="Gene3D" id="1.25.40.20">
    <property type="entry name" value="Ankyrin repeat-containing domain"/>
    <property type="match status" value="1"/>
</dbReference>
<dbReference type="PROSITE" id="PS50088">
    <property type="entry name" value="ANK_REPEAT"/>
    <property type="match status" value="1"/>
</dbReference>
<reference evidence="5" key="1">
    <citation type="submission" date="2022-06" db="EMBL/GenBank/DDBJ databases">
        <title>Leptospira isolates from biofilms formed at urban environments.</title>
        <authorList>
            <person name="Ribeiro P.S."/>
            <person name="Sousa T."/>
            <person name="Carvalho N."/>
            <person name="Aburjaile F."/>
            <person name="Neves F."/>
            <person name="Oliveira D."/>
            <person name="Blanco L."/>
            <person name="Lima J."/>
            <person name="Costa F."/>
            <person name="Brenig B."/>
            <person name="Soares S."/>
            <person name="Ramos R."/>
            <person name="Goes-Neto A."/>
            <person name="Matiuzzi M."/>
            <person name="Azevedo V."/>
            <person name="Ristow P."/>
        </authorList>
    </citation>
    <scope>NUCLEOTIDE SEQUENCE</scope>
    <source>
        <strain evidence="5">VSF20</strain>
    </source>
</reference>
<dbReference type="Proteomes" id="UP001208540">
    <property type="component" value="Unassembled WGS sequence"/>
</dbReference>
<dbReference type="PROSITE" id="PS50297">
    <property type="entry name" value="ANK_REP_REGION"/>
    <property type="match status" value="1"/>
</dbReference>
<accession>A0AAW5VRA8</accession>
<evidence type="ECO:0000313" key="5">
    <source>
        <dbReference type="EMBL" id="MCW7532211.1"/>
    </source>
</evidence>
<protein>
    <submittedName>
        <fullName evidence="5">Ankyrin repeat domain-containing protein</fullName>
    </submittedName>
</protein>
<comment type="caution">
    <text evidence="5">The sequence shown here is derived from an EMBL/GenBank/DDBJ whole genome shotgun (WGS) entry which is preliminary data.</text>
</comment>
<keyword evidence="4" id="KW-0732">Signal</keyword>
<feature type="repeat" description="ANK" evidence="3">
    <location>
        <begin position="62"/>
        <end position="94"/>
    </location>
</feature>
<feature type="signal peptide" evidence="4">
    <location>
        <begin position="1"/>
        <end position="19"/>
    </location>
</feature>
<dbReference type="PANTHER" id="PTHR24198">
    <property type="entry name" value="ANKYRIN REPEAT AND PROTEIN KINASE DOMAIN-CONTAINING PROTEIN"/>
    <property type="match status" value="1"/>
</dbReference>
<evidence type="ECO:0000256" key="1">
    <source>
        <dbReference type="ARBA" id="ARBA00022737"/>
    </source>
</evidence>
<feature type="chain" id="PRO_5043577239" evidence="4">
    <location>
        <begin position="20"/>
        <end position="99"/>
    </location>
</feature>
<dbReference type="PANTHER" id="PTHR24198:SF165">
    <property type="entry name" value="ANKYRIN REPEAT-CONTAINING PROTEIN-RELATED"/>
    <property type="match status" value="1"/>
</dbReference>
<gene>
    <name evidence="5" type="ORF">ND862_18485</name>
</gene>
<dbReference type="InterPro" id="IPR002110">
    <property type="entry name" value="Ankyrin_rpt"/>
</dbReference>
<feature type="non-terminal residue" evidence="5">
    <location>
        <position position="99"/>
    </location>
</feature>
<dbReference type="EMBL" id="JAMQPL010000015">
    <property type="protein sequence ID" value="MCW7532211.1"/>
    <property type="molecule type" value="Genomic_DNA"/>
</dbReference>
<dbReference type="SUPFAM" id="SSF48403">
    <property type="entry name" value="Ankyrin repeat"/>
    <property type="match status" value="1"/>
</dbReference>
<evidence type="ECO:0000256" key="2">
    <source>
        <dbReference type="ARBA" id="ARBA00023043"/>
    </source>
</evidence>
<name>A0AAW5VRA8_9LEPT</name>
<dbReference type="InterPro" id="IPR036770">
    <property type="entry name" value="Ankyrin_rpt-contain_sf"/>
</dbReference>
<keyword evidence="2 3" id="KW-0040">ANK repeat</keyword>
<organism evidence="5 6">
    <name type="scientific">Leptospira soteropolitanensis</name>
    <dbReference type="NCBI Taxonomy" id="2950025"/>
    <lineage>
        <taxon>Bacteria</taxon>
        <taxon>Pseudomonadati</taxon>
        <taxon>Spirochaetota</taxon>
        <taxon>Spirochaetia</taxon>
        <taxon>Leptospirales</taxon>
        <taxon>Leptospiraceae</taxon>
        <taxon>Leptospira</taxon>
    </lineage>
</organism>
<evidence type="ECO:0000313" key="6">
    <source>
        <dbReference type="Proteomes" id="UP001208540"/>
    </source>
</evidence>
<dbReference type="SMART" id="SM00248">
    <property type="entry name" value="ANK"/>
    <property type="match status" value="2"/>
</dbReference>
<sequence length="99" mass="11321">MKRAVYLVFGFLLFSIQCANVQTRSEDRFHNLYYQVAVGNTERVRQLITLGYDINTPEDTFERLTPLMIASKEGHTEIVSLLVSMKVQLDAKTRNGHTA</sequence>
<proteinExistence type="predicted"/>
<dbReference type="Pfam" id="PF12796">
    <property type="entry name" value="Ank_2"/>
    <property type="match status" value="1"/>
</dbReference>